<evidence type="ECO:0000313" key="3">
    <source>
        <dbReference type="Proteomes" id="UP000249218"/>
    </source>
</evidence>
<reference evidence="2 3" key="1">
    <citation type="journal article" date="2017" name="BMC Biol.">
        <title>Genomic innovations, transcriptional plasticity and gene loss underlying the evolution and divergence of two highly polyphagous and invasive Helicoverpa pest species.</title>
        <authorList>
            <person name="Pearce S.L."/>
            <person name="Clarke D.F."/>
            <person name="East P.D."/>
            <person name="Elfekih S."/>
            <person name="Gordon K.H."/>
            <person name="Jermiin L.S."/>
            <person name="McGaughran A."/>
            <person name="Oakeshott J.G."/>
            <person name="Papanikolaou A."/>
            <person name="Perera O.P."/>
            <person name="Rane R.V."/>
            <person name="Richards S."/>
            <person name="Tay W.T."/>
            <person name="Walsh T.K."/>
            <person name="Anderson A."/>
            <person name="Anderson C.J."/>
            <person name="Asgari S."/>
            <person name="Board P.G."/>
            <person name="Bretschneider A."/>
            <person name="Campbell P.M."/>
            <person name="Chertemps T."/>
            <person name="Christeller J.T."/>
            <person name="Coppin C.W."/>
            <person name="Downes S.J."/>
            <person name="Duan G."/>
            <person name="Farnsworth C.A."/>
            <person name="Good R.T."/>
            <person name="Han L.B."/>
            <person name="Han Y.C."/>
            <person name="Hatje K."/>
            <person name="Horne I."/>
            <person name="Huang Y.P."/>
            <person name="Hughes D.S."/>
            <person name="Jacquin-Joly E."/>
            <person name="James W."/>
            <person name="Jhangiani S."/>
            <person name="Kollmar M."/>
            <person name="Kuwar S.S."/>
            <person name="Li S."/>
            <person name="Liu N.Y."/>
            <person name="Maibeche M.T."/>
            <person name="Miller J.R."/>
            <person name="Montagne N."/>
            <person name="Perry T."/>
            <person name="Qu J."/>
            <person name="Song S.V."/>
            <person name="Sutton G.G."/>
            <person name="Vogel H."/>
            <person name="Walenz B.P."/>
            <person name="Xu W."/>
            <person name="Zhang H.J."/>
            <person name="Zou Z."/>
            <person name="Batterham P."/>
            <person name="Edwards O.R."/>
            <person name="Feyereisen R."/>
            <person name="Gibbs R.A."/>
            <person name="Heckel D.G."/>
            <person name="McGrath A."/>
            <person name="Robin C."/>
            <person name="Scherer S.E."/>
            <person name="Worley K.C."/>
            <person name="Wu Y.D."/>
        </authorList>
    </citation>
    <scope>NUCLEOTIDE SEQUENCE [LARGE SCALE GENOMIC DNA]</scope>
    <source>
        <strain evidence="2">Harm_GR_Male_#8</strain>
        <tissue evidence="2">Whole organism</tissue>
    </source>
</reference>
<protein>
    <submittedName>
        <fullName evidence="2">Uncharacterized protein</fullName>
    </submittedName>
</protein>
<keyword evidence="3" id="KW-1185">Reference proteome</keyword>
<evidence type="ECO:0000313" key="2">
    <source>
        <dbReference type="EMBL" id="PZC71549.1"/>
    </source>
</evidence>
<feature type="region of interest" description="Disordered" evidence="1">
    <location>
        <begin position="152"/>
        <end position="174"/>
    </location>
</feature>
<dbReference type="EMBL" id="KZ150298">
    <property type="protein sequence ID" value="PZC71549.1"/>
    <property type="molecule type" value="Genomic_DNA"/>
</dbReference>
<gene>
    <name evidence="2" type="primary">HaOG213163</name>
    <name evidence="2" type="ORF">B5X24_HaOG213163</name>
</gene>
<organism evidence="2 3">
    <name type="scientific">Helicoverpa armigera</name>
    <name type="common">Cotton bollworm</name>
    <name type="synonym">Heliothis armigera</name>
    <dbReference type="NCBI Taxonomy" id="29058"/>
    <lineage>
        <taxon>Eukaryota</taxon>
        <taxon>Metazoa</taxon>
        <taxon>Ecdysozoa</taxon>
        <taxon>Arthropoda</taxon>
        <taxon>Hexapoda</taxon>
        <taxon>Insecta</taxon>
        <taxon>Pterygota</taxon>
        <taxon>Neoptera</taxon>
        <taxon>Endopterygota</taxon>
        <taxon>Lepidoptera</taxon>
        <taxon>Glossata</taxon>
        <taxon>Ditrysia</taxon>
        <taxon>Noctuoidea</taxon>
        <taxon>Noctuidae</taxon>
        <taxon>Heliothinae</taxon>
        <taxon>Helicoverpa</taxon>
    </lineage>
</organism>
<evidence type="ECO:0000256" key="1">
    <source>
        <dbReference type="SAM" id="MobiDB-lite"/>
    </source>
</evidence>
<dbReference type="OrthoDB" id="7483379at2759"/>
<name>A0A2W1B5Z3_HELAM</name>
<dbReference type="AlphaFoldDB" id="A0A2W1B5Z3"/>
<sequence>MEQVTLGSLTEWRPPTKEEAFFNNVVQILDEVFPDNWRAWVINIPSYNELFREHISSDLECRLRFAIPTIRLAKAYSTETTLSERRYKKIKRILLTWPLGRALIYAPLTIAAKVHPVQAYNKFSETVNMIKALLISRQEASEILKKEVDIDTSSNSNSSRATKRSHSPESLAPSKEPRIKFVPDLPCPLPRARPVCSVVTERACSSVVCGVILREIPNFRLSIK</sequence>
<proteinExistence type="predicted"/>
<dbReference type="Proteomes" id="UP000249218">
    <property type="component" value="Unassembled WGS sequence"/>
</dbReference>
<accession>A0A2W1B5Z3</accession>